<dbReference type="EMBL" id="AP025516">
    <property type="protein sequence ID" value="BDD86954.1"/>
    <property type="molecule type" value="Genomic_DNA"/>
</dbReference>
<proteinExistence type="inferred from homology"/>
<reference evidence="8 9" key="1">
    <citation type="submission" date="2022-01" db="EMBL/GenBank/DDBJ databases">
        <title>Desulfofustis limnae sp. nov., a novel mesophilic sulfate-reducing bacterium isolated from marsh soil.</title>
        <authorList>
            <person name="Watanabe M."/>
            <person name="Takahashi A."/>
            <person name="Kojima H."/>
            <person name="Fukui M."/>
        </authorList>
    </citation>
    <scope>NUCLEOTIDE SEQUENCE [LARGE SCALE GENOMIC DNA]</scope>
    <source>
        <strain evidence="8 9">PPLL</strain>
    </source>
</reference>
<dbReference type="InterPro" id="IPR024925">
    <property type="entry name" value="Malonyl_CoA-ACP_transAc"/>
</dbReference>
<keyword evidence="3 6" id="KW-0808">Transferase</keyword>
<dbReference type="PIRSF" id="PIRSF000446">
    <property type="entry name" value="Mct"/>
    <property type="match status" value="1"/>
</dbReference>
<evidence type="ECO:0000256" key="2">
    <source>
        <dbReference type="ARBA" id="ARBA00018953"/>
    </source>
</evidence>
<dbReference type="RefSeq" id="WP_284154017.1">
    <property type="nucleotide sequence ID" value="NZ_AP025516.1"/>
</dbReference>
<dbReference type="InterPro" id="IPR016036">
    <property type="entry name" value="Malonyl_transacylase_ACP-bd"/>
</dbReference>
<evidence type="ECO:0000313" key="9">
    <source>
        <dbReference type="Proteomes" id="UP000830055"/>
    </source>
</evidence>
<dbReference type="SUPFAM" id="SSF55048">
    <property type="entry name" value="Probable ACP-binding domain of malonyl-CoA ACP transacylase"/>
    <property type="match status" value="1"/>
</dbReference>
<protein>
    <recommendedName>
        <fullName evidence="2 6">Malonyl CoA-acyl carrier protein transacylase</fullName>
        <ecNumber evidence="1 6">2.3.1.39</ecNumber>
    </recommendedName>
</protein>
<dbReference type="PANTHER" id="PTHR42681:SF1">
    <property type="entry name" value="MALONYL-COA-ACYL CARRIER PROTEIN TRANSACYLASE, MITOCHONDRIAL"/>
    <property type="match status" value="1"/>
</dbReference>
<dbReference type="InterPro" id="IPR001227">
    <property type="entry name" value="Ac_transferase_dom_sf"/>
</dbReference>
<evidence type="ECO:0000313" key="8">
    <source>
        <dbReference type="EMBL" id="BDD86954.1"/>
    </source>
</evidence>
<comment type="similarity">
    <text evidence="6">Belongs to the fabD family.</text>
</comment>
<evidence type="ECO:0000256" key="5">
    <source>
        <dbReference type="ARBA" id="ARBA00048462"/>
    </source>
</evidence>
<dbReference type="PANTHER" id="PTHR42681">
    <property type="entry name" value="MALONYL-COA-ACYL CARRIER PROTEIN TRANSACYLASE, MITOCHONDRIAL"/>
    <property type="match status" value="1"/>
</dbReference>
<gene>
    <name evidence="8" type="primary">fabD</name>
    <name evidence="8" type="ORF">DPPLL_13190</name>
</gene>
<accession>A0ABM7W7P6</accession>
<comment type="catalytic activity">
    <reaction evidence="5 6">
        <text>holo-[ACP] + malonyl-CoA = malonyl-[ACP] + CoA</text>
        <dbReference type="Rhea" id="RHEA:41792"/>
        <dbReference type="Rhea" id="RHEA-COMP:9623"/>
        <dbReference type="Rhea" id="RHEA-COMP:9685"/>
        <dbReference type="ChEBI" id="CHEBI:57287"/>
        <dbReference type="ChEBI" id="CHEBI:57384"/>
        <dbReference type="ChEBI" id="CHEBI:64479"/>
        <dbReference type="ChEBI" id="CHEBI:78449"/>
        <dbReference type="EC" id="2.3.1.39"/>
    </reaction>
</comment>
<evidence type="ECO:0000256" key="6">
    <source>
        <dbReference type="PIRNR" id="PIRNR000446"/>
    </source>
</evidence>
<dbReference type="InterPro" id="IPR050858">
    <property type="entry name" value="Mal-CoA-ACP_Trans/PKS_FabD"/>
</dbReference>
<keyword evidence="4 6" id="KW-0012">Acyltransferase</keyword>
<keyword evidence="9" id="KW-1185">Reference proteome</keyword>
<evidence type="ECO:0000256" key="4">
    <source>
        <dbReference type="ARBA" id="ARBA00023315"/>
    </source>
</evidence>
<dbReference type="EC" id="2.3.1.39" evidence="1 6"/>
<dbReference type="Pfam" id="PF00698">
    <property type="entry name" value="Acyl_transf_1"/>
    <property type="match status" value="1"/>
</dbReference>
<dbReference type="Proteomes" id="UP000830055">
    <property type="component" value="Chromosome"/>
</dbReference>
<evidence type="ECO:0000256" key="3">
    <source>
        <dbReference type="ARBA" id="ARBA00022679"/>
    </source>
</evidence>
<feature type="domain" description="Malonyl-CoA:ACP transacylase (MAT)" evidence="7">
    <location>
        <begin position="6"/>
        <end position="300"/>
    </location>
</feature>
<dbReference type="InterPro" id="IPR016035">
    <property type="entry name" value="Acyl_Trfase/lysoPLipase"/>
</dbReference>
<dbReference type="Gene3D" id="3.30.70.250">
    <property type="entry name" value="Malonyl-CoA ACP transacylase, ACP-binding"/>
    <property type="match status" value="1"/>
</dbReference>
<evidence type="ECO:0000256" key="1">
    <source>
        <dbReference type="ARBA" id="ARBA00013258"/>
    </source>
</evidence>
<dbReference type="NCBIfam" id="TIGR00128">
    <property type="entry name" value="fabD"/>
    <property type="match status" value="1"/>
</dbReference>
<dbReference type="SUPFAM" id="SSF52151">
    <property type="entry name" value="FabD/lysophospholipase-like"/>
    <property type="match status" value="1"/>
</dbReference>
<sequence length="315" mass="33370">MKIAVLFPGQGSQFVGMGREFVDSRSSCAAVMAAAEAVCDFPLRRLCHEGPMEALTRAAVLQPAITVANLICLQALRESLPPGREIACYAGHSLGEYSALYGAGVITVEEAIRLVERRGFYMEREGDRNPGGMRAVLGLDIGVVEAAVAGYAGAGAVTVANYNTAQQIVISGNGDALDAVGATLEQQGGKIVALNVSVANHSPLVAGAVADFTAVLETIDFQRPQVPVYFNVTAAPLDDPATIKETMARQIVSRVRWYESILRMIDDGVDTFIEVGPKNVLKGMMRKIVPKGATVVSLQFDTPDSLAECLEKIGG</sequence>
<dbReference type="Gene3D" id="3.40.366.10">
    <property type="entry name" value="Malonyl-Coenzyme A Acyl Carrier Protein, domain 2"/>
    <property type="match status" value="1"/>
</dbReference>
<dbReference type="InterPro" id="IPR004410">
    <property type="entry name" value="Malonyl_CoA-ACP_transAc_FabD"/>
</dbReference>
<dbReference type="SMART" id="SM00827">
    <property type="entry name" value="PKS_AT"/>
    <property type="match status" value="1"/>
</dbReference>
<evidence type="ECO:0000259" key="7">
    <source>
        <dbReference type="SMART" id="SM00827"/>
    </source>
</evidence>
<name>A0ABM7W7P6_9BACT</name>
<dbReference type="InterPro" id="IPR014043">
    <property type="entry name" value="Acyl_transferase_dom"/>
</dbReference>
<organism evidence="8 9">
    <name type="scientific">Desulfofustis limnaeus</name>
    <dbReference type="NCBI Taxonomy" id="2740163"/>
    <lineage>
        <taxon>Bacteria</taxon>
        <taxon>Pseudomonadati</taxon>
        <taxon>Thermodesulfobacteriota</taxon>
        <taxon>Desulfobulbia</taxon>
        <taxon>Desulfobulbales</taxon>
        <taxon>Desulfocapsaceae</taxon>
        <taxon>Desulfofustis</taxon>
    </lineage>
</organism>